<dbReference type="SMART" id="SM00091">
    <property type="entry name" value="PAS"/>
    <property type="match status" value="1"/>
</dbReference>
<evidence type="ECO:0000256" key="1">
    <source>
        <dbReference type="ARBA" id="ARBA00000085"/>
    </source>
</evidence>
<dbReference type="SUPFAM" id="SSF55785">
    <property type="entry name" value="PYP-like sensor domain (PAS domain)"/>
    <property type="match status" value="2"/>
</dbReference>
<reference evidence="14 15" key="1">
    <citation type="submission" date="2020-09" db="EMBL/GenBank/DDBJ databases">
        <title>Roseomonas.</title>
        <authorList>
            <person name="Zhu W."/>
        </authorList>
    </citation>
    <scope>NUCLEOTIDE SEQUENCE [LARGE SCALE GENOMIC DNA]</scope>
    <source>
        <strain evidence="14 15">573</strain>
    </source>
</reference>
<dbReference type="PANTHER" id="PTHR41523:SF8">
    <property type="entry name" value="ETHYLENE RESPONSE SENSOR PROTEIN"/>
    <property type="match status" value="1"/>
</dbReference>
<dbReference type="SMART" id="SM00911">
    <property type="entry name" value="HWE_HK"/>
    <property type="match status" value="1"/>
</dbReference>
<dbReference type="EMBL" id="JACTNG010000001">
    <property type="protein sequence ID" value="MBO1077782.1"/>
    <property type="molecule type" value="Genomic_DNA"/>
</dbReference>
<proteinExistence type="predicted"/>
<evidence type="ECO:0000256" key="2">
    <source>
        <dbReference type="ARBA" id="ARBA00012438"/>
    </source>
</evidence>
<dbReference type="PROSITE" id="PS50113">
    <property type="entry name" value="PAC"/>
    <property type="match status" value="1"/>
</dbReference>
<name>A0ABS3KJZ2_9PROT</name>
<dbReference type="Pfam" id="PF07536">
    <property type="entry name" value="HWE_HK"/>
    <property type="match status" value="1"/>
</dbReference>
<dbReference type="CDD" id="cd00130">
    <property type="entry name" value="PAS"/>
    <property type="match status" value="1"/>
</dbReference>
<keyword evidence="10" id="KW-0067">ATP-binding</keyword>
<dbReference type="InterPro" id="IPR000014">
    <property type="entry name" value="PAS"/>
</dbReference>
<evidence type="ECO:0000256" key="6">
    <source>
        <dbReference type="ARBA" id="ARBA00022679"/>
    </source>
</evidence>
<evidence type="ECO:0000256" key="11">
    <source>
        <dbReference type="ARBA" id="ARBA00023026"/>
    </source>
</evidence>
<keyword evidence="3" id="KW-0597">Phosphoprotein</keyword>
<keyword evidence="8" id="KW-0547">Nucleotide-binding</keyword>
<dbReference type="Pfam" id="PF13426">
    <property type="entry name" value="PAS_9"/>
    <property type="match status" value="1"/>
</dbReference>
<comment type="catalytic activity">
    <reaction evidence="1">
        <text>ATP + protein L-histidine = ADP + protein N-phospho-L-histidine.</text>
        <dbReference type="EC" id="2.7.13.3"/>
    </reaction>
</comment>
<dbReference type="Pfam" id="PF13188">
    <property type="entry name" value="PAS_8"/>
    <property type="match status" value="1"/>
</dbReference>
<keyword evidence="6" id="KW-0808">Transferase</keyword>
<dbReference type="PANTHER" id="PTHR41523">
    <property type="entry name" value="TWO-COMPONENT SYSTEM SENSOR PROTEIN"/>
    <property type="match status" value="1"/>
</dbReference>
<evidence type="ECO:0000256" key="8">
    <source>
        <dbReference type="ARBA" id="ARBA00022741"/>
    </source>
</evidence>
<evidence type="ECO:0000256" key="5">
    <source>
        <dbReference type="ARBA" id="ARBA00022643"/>
    </source>
</evidence>
<evidence type="ECO:0000256" key="10">
    <source>
        <dbReference type="ARBA" id="ARBA00022840"/>
    </source>
</evidence>
<sequence>MDKLSRDELEQELRSRRLQADAIDRALRRDAIFESAVDFAIVVCDQAGVITDWNRGAECTMGWSAAEMIGQTTHRFYTLEDRANGRVESEMSNALRDGSAPDERWHLRKDGSPFWASGELMPLRDDNGVHQGFVKILRDRTNQRVVGERLRVSEERFRTLLEAVETAFAIVEVRFDADDRPVNYRFLEANAAFTQQAGVDLRGKWVTEYAPDLEPFWFETYGRVAKTGEPANFENYANTFDRWFDVRAMRIGDPAERQIAIFFNDVTARRRLEEQRVELTHEMVHRMKNILAMVQSIATQTFRTASSVEEARDAVSGRISALARAQDILTETQWRAAPIRDVLQAALAPHRDTGTNRFTFQGPNIELTSEQSLGLSLGMHELATNAAKYGALSTAAGHVSICWSCDMEGGFRLVWQETGGPAVAPRQRQGFGSRLVERLVANYFAGTAELLFQPEGVKFVLTGQVEVSMSATQAKPRLGVEIRPDMRKRS</sequence>
<feature type="domain" description="PAS" evidence="12">
    <location>
        <begin position="32"/>
        <end position="98"/>
    </location>
</feature>
<keyword evidence="11" id="KW-0843">Virulence</keyword>
<dbReference type="InterPro" id="IPR000700">
    <property type="entry name" value="PAS-assoc_C"/>
</dbReference>
<keyword evidence="4" id="KW-0285">Flavoprotein</keyword>
<evidence type="ECO:0000256" key="4">
    <source>
        <dbReference type="ARBA" id="ARBA00022630"/>
    </source>
</evidence>
<keyword evidence="9" id="KW-0418">Kinase</keyword>
<dbReference type="InterPro" id="IPR036890">
    <property type="entry name" value="HATPase_C_sf"/>
</dbReference>
<dbReference type="PROSITE" id="PS50112">
    <property type="entry name" value="PAS"/>
    <property type="match status" value="1"/>
</dbReference>
<evidence type="ECO:0000313" key="14">
    <source>
        <dbReference type="EMBL" id="MBO1077782.1"/>
    </source>
</evidence>
<keyword evidence="5" id="KW-0288">FMN</keyword>
<organism evidence="14 15">
    <name type="scientific">Roseomonas haemaphysalidis</name>
    <dbReference type="NCBI Taxonomy" id="2768162"/>
    <lineage>
        <taxon>Bacteria</taxon>
        <taxon>Pseudomonadati</taxon>
        <taxon>Pseudomonadota</taxon>
        <taxon>Alphaproteobacteria</taxon>
        <taxon>Acetobacterales</taxon>
        <taxon>Roseomonadaceae</taxon>
        <taxon>Roseomonas</taxon>
    </lineage>
</organism>
<protein>
    <recommendedName>
        <fullName evidence="2">histidine kinase</fullName>
        <ecNumber evidence="2">2.7.13.3</ecNumber>
    </recommendedName>
</protein>
<dbReference type="Proteomes" id="UP001518989">
    <property type="component" value="Unassembled WGS sequence"/>
</dbReference>
<dbReference type="Gene3D" id="3.30.565.10">
    <property type="entry name" value="Histidine kinase-like ATPase, C-terminal domain"/>
    <property type="match status" value="1"/>
</dbReference>
<dbReference type="EC" id="2.7.13.3" evidence="2"/>
<evidence type="ECO:0000259" key="12">
    <source>
        <dbReference type="PROSITE" id="PS50112"/>
    </source>
</evidence>
<evidence type="ECO:0000259" key="13">
    <source>
        <dbReference type="PROSITE" id="PS50113"/>
    </source>
</evidence>
<keyword evidence="15" id="KW-1185">Reference proteome</keyword>
<evidence type="ECO:0000313" key="15">
    <source>
        <dbReference type="Proteomes" id="UP001518989"/>
    </source>
</evidence>
<dbReference type="InterPro" id="IPR011102">
    <property type="entry name" value="Sig_transdc_His_kinase_HWE"/>
</dbReference>
<dbReference type="NCBIfam" id="TIGR00229">
    <property type="entry name" value="sensory_box"/>
    <property type="match status" value="1"/>
</dbReference>
<dbReference type="Gene3D" id="3.30.450.20">
    <property type="entry name" value="PAS domain"/>
    <property type="match status" value="2"/>
</dbReference>
<gene>
    <name evidence="14" type="ORF">IAI61_01980</name>
</gene>
<keyword evidence="7" id="KW-0677">Repeat</keyword>
<dbReference type="InterPro" id="IPR035965">
    <property type="entry name" value="PAS-like_dom_sf"/>
</dbReference>
<evidence type="ECO:0000256" key="3">
    <source>
        <dbReference type="ARBA" id="ARBA00022553"/>
    </source>
</evidence>
<dbReference type="RefSeq" id="WP_207415185.1">
    <property type="nucleotide sequence ID" value="NZ_CP061179.1"/>
</dbReference>
<feature type="domain" description="PAC" evidence="13">
    <location>
        <begin position="100"/>
        <end position="152"/>
    </location>
</feature>
<evidence type="ECO:0000256" key="9">
    <source>
        <dbReference type="ARBA" id="ARBA00022777"/>
    </source>
</evidence>
<accession>A0ABS3KJZ2</accession>
<comment type="caution">
    <text evidence="14">The sequence shown here is derived from an EMBL/GenBank/DDBJ whole genome shotgun (WGS) entry which is preliminary data.</text>
</comment>
<evidence type="ECO:0000256" key="7">
    <source>
        <dbReference type="ARBA" id="ARBA00022737"/>
    </source>
</evidence>